<evidence type="ECO:0000313" key="2">
    <source>
        <dbReference type="Proteomes" id="UP000708208"/>
    </source>
</evidence>
<dbReference type="PANTHER" id="PTHR47331">
    <property type="entry name" value="PHD-TYPE DOMAIN-CONTAINING PROTEIN"/>
    <property type="match status" value="1"/>
</dbReference>
<dbReference type="EMBL" id="CAJVCH010390935">
    <property type="protein sequence ID" value="CAG7817296.1"/>
    <property type="molecule type" value="Genomic_DNA"/>
</dbReference>
<feature type="non-terminal residue" evidence="1">
    <location>
        <position position="317"/>
    </location>
</feature>
<evidence type="ECO:0000313" key="1">
    <source>
        <dbReference type="EMBL" id="CAG7817296.1"/>
    </source>
</evidence>
<gene>
    <name evidence="1" type="ORF">AFUS01_LOCUS27871</name>
</gene>
<dbReference type="AlphaFoldDB" id="A0A8J2KPH7"/>
<dbReference type="Proteomes" id="UP000708208">
    <property type="component" value="Unassembled WGS sequence"/>
</dbReference>
<dbReference type="OrthoDB" id="416987at2759"/>
<organism evidence="1 2">
    <name type="scientific">Allacma fusca</name>
    <dbReference type="NCBI Taxonomy" id="39272"/>
    <lineage>
        <taxon>Eukaryota</taxon>
        <taxon>Metazoa</taxon>
        <taxon>Ecdysozoa</taxon>
        <taxon>Arthropoda</taxon>
        <taxon>Hexapoda</taxon>
        <taxon>Collembola</taxon>
        <taxon>Symphypleona</taxon>
        <taxon>Sminthuridae</taxon>
        <taxon>Allacma</taxon>
    </lineage>
</organism>
<evidence type="ECO:0008006" key="3">
    <source>
        <dbReference type="Google" id="ProtNLM"/>
    </source>
</evidence>
<name>A0A8J2KPH7_9HEXA</name>
<sequence length="317" mass="36579">MVATSMIGNLSIQQLWDLDVIGIQDPIITKSKKEIDEDIKSHFIQSVKINEEGRYEVELPWVMPRSSIANNWGQAVKRLVSTTKRLKESGHYEIYEEVFKDWLKEGVIEQVPDEDLNKSEAHYLPHRAVIRDDSSTTKVRPVFDASCKLAKSLSLNDCLAKGPNQLELIPDILLRFRWKQIGAIADIRKAFLMISVSQLDRDYLRFLWWENDKETVKVMRHRRVVFGVNSSPFQLAAIIEHHLLNKGTDTANLLLKSFYVDNCVISLETAEIYESFKSKAIELMAEAKMDLRLWESNLEFHESGSKTSKVLGLNWDR</sequence>
<keyword evidence="2" id="KW-1185">Reference proteome</keyword>
<comment type="caution">
    <text evidence="1">The sequence shown here is derived from an EMBL/GenBank/DDBJ whole genome shotgun (WGS) entry which is preliminary data.</text>
</comment>
<dbReference type="PANTHER" id="PTHR47331:SF1">
    <property type="entry name" value="GAG-LIKE PROTEIN"/>
    <property type="match status" value="1"/>
</dbReference>
<reference evidence="1" key="1">
    <citation type="submission" date="2021-06" db="EMBL/GenBank/DDBJ databases">
        <authorList>
            <person name="Hodson N. C."/>
            <person name="Mongue J. A."/>
            <person name="Jaron S. K."/>
        </authorList>
    </citation>
    <scope>NUCLEOTIDE SEQUENCE</scope>
</reference>
<accession>A0A8J2KPH7</accession>
<proteinExistence type="predicted"/>
<protein>
    <recommendedName>
        <fullName evidence="3">Reverse transcriptase domain-containing protein</fullName>
    </recommendedName>
</protein>